<dbReference type="SUPFAM" id="SSF51430">
    <property type="entry name" value="NAD(P)-linked oxidoreductase"/>
    <property type="match status" value="1"/>
</dbReference>
<dbReference type="GeneID" id="92076005"/>
<dbReference type="Proteomes" id="UP001391051">
    <property type="component" value="Unassembled WGS sequence"/>
</dbReference>
<dbReference type="PANTHER" id="PTHR43364">
    <property type="entry name" value="NADH-SPECIFIC METHYLGLYOXAL REDUCTASE-RELATED"/>
    <property type="match status" value="1"/>
</dbReference>
<dbReference type="InterPro" id="IPR050523">
    <property type="entry name" value="AKR_Detox_Biosynth"/>
</dbReference>
<keyword evidence="1" id="KW-0560">Oxidoreductase</keyword>
<dbReference type="InterPro" id="IPR036812">
    <property type="entry name" value="NAD(P)_OxRdtase_dom_sf"/>
</dbReference>
<dbReference type="PANTHER" id="PTHR43364:SF4">
    <property type="entry name" value="NAD(P)-LINKED OXIDOREDUCTASE SUPERFAMILY PROTEIN"/>
    <property type="match status" value="1"/>
</dbReference>
<comment type="caution">
    <text evidence="3">The sequence shown here is derived from an EMBL/GenBank/DDBJ whole genome shotgun (WGS) entry which is preliminary data.</text>
</comment>
<evidence type="ECO:0000259" key="2">
    <source>
        <dbReference type="Pfam" id="PF00248"/>
    </source>
</evidence>
<protein>
    <submittedName>
        <fullName evidence="3">Aldehyde reductase (GliO)</fullName>
    </submittedName>
</protein>
<dbReference type="EMBL" id="JAQQWE010000005">
    <property type="protein sequence ID" value="KAK7950993.1"/>
    <property type="molecule type" value="Genomic_DNA"/>
</dbReference>
<organism evidence="3 4">
    <name type="scientific">Apiospora aurea</name>
    <dbReference type="NCBI Taxonomy" id="335848"/>
    <lineage>
        <taxon>Eukaryota</taxon>
        <taxon>Fungi</taxon>
        <taxon>Dikarya</taxon>
        <taxon>Ascomycota</taxon>
        <taxon>Pezizomycotina</taxon>
        <taxon>Sordariomycetes</taxon>
        <taxon>Xylariomycetidae</taxon>
        <taxon>Amphisphaeriales</taxon>
        <taxon>Apiosporaceae</taxon>
        <taxon>Apiospora</taxon>
    </lineage>
</organism>
<evidence type="ECO:0000313" key="4">
    <source>
        <dbReference type="Proteomes" id="UP001391051"/>
    </source>
</evidence>
<feature type="domain" description="NADP-dependent oxidoreductase" evidence="2">
    <location>
        <begin position="17"/>
        <end position="303"/>
    </location>
</feature>
<proteinExistence type="predicted"/>
<sequence length="325" mass="35711">MSSTNVKIVWGATGLWAATPELTETWLETLQDLNFTDIDTAQNYGKSEELLGQAGAASRFLVDTKVSETMGPTVATGDVVIKAGRESLEKLKTKSVNVYYLHFPERRCALEDTLSGIDALYKEGAFKKFGLSNFLPTEVEDVVRVCKEKGYVLPTVFQGTYSAVARRAETELLPVLRKHNMAFYAYSPIAGGFLTKTRVVLETGAGTGRWDPNSYLGQVYMGLYAKPSYMDALDAWVAIARDEGVSQGELAYRWVCCNSALRGEFGDRILIGGVKPELFREAAGWIQKGPLSAEAARRIEALWDGIKADAPLDNFNDSISKMPSS</sequence>
<accession>A0ABR1QAI2</accession>
<dbReference type="PRINTS" id="PR00069">
    <property type="entry name" value="ALDKETRDTASE"/>
</dbReference>
<dbReference type="Pfam" id="PF00248">
    <property type="entry name" value="Aldo_ket_red"/>
    <property type="match status" value="1"/>
</dbReference>
<dbReference type="InterPro" id="IPR020471">
    <property type="entry name" value="AKR"/>
</dbReference>
<dbReference type="RefSeq" id="XP_066699055.1">
    <property type="nucleotide sequence ID" value="XM_066842943.1"/>
</dbReference>
<evidence type="ECO:0000313" key="3">
    <source>
        <dbReference type="EMBL" id="KAK7950993.1"/>
    </source>
</evidence>
<dbReference type="Gene3D" id="3.20.20.100">
    <property type="entry name" value="NADP-dependent oxidoreductase domain"/>
    <property type="match status" value="1"/>
</dbReference>
<dbReference type="CDD" id="cd19075">
    <property type="entry name" value="AKR_AKR7A1-5"/>
    <property type="match status" value="1"/>
</dbReference>
<gene>
    <name evidence="3" type="ORF">PG986_006721</name>
</gene>
<dbReference type="InterPro" id="IPR023210">
    <property type="entry name" value="NADP_OxRdtase_dom"/>
</dbReference>
<keyword evidence="4" id="KW-1185">Reference proteome</keyword>
<evidence type="ECO:0000256" key="1">
    <source>
        <dbReference type="ARBA" id="ARBA00023002"/>
    </source>
</evidence>
<name>A0ABR1QAI2_9PEZI</name>
<reference evidence="3 4" key="1">
    <citation type="submission" date="2023-01" db="EMBL/GenBank/DDBJ databases">
        <title>Analysis of 21 Apiospora genomes using comparative genomics revels a genus with tremendous synthesis potential of carbohydrate active enzymes and secondary metabolites.</title>
        <authorList>
            <person name="Sorensen T."/>
        </authorList>
    </citation>
    <scope>NUCLEOTIDE SEQUENCE [LARGE SCALE GENOMIC DNA]</scope>
    <source>
        <strain evidence="3 4">CBS 24483</strain>
    </source>
</reference>